<proteinExistence type="predicted"/>
<reference evidence="1" key="1">
    <citation type="journal article" date="2014" name="Front. Microbiol.">
        <title>High frequency of phylogenetically diverse reductive dehalogenase-homologous genes in deep subseafloor sedimentary metagenomes.</title>
        <authorList>
            <person name="Kawai M."/>
            <person name="Futagami T."/>
            <person name="Toyoda A."/>
            <person name="Takaki Y."/>
            <person name="Nishi S."/>
            <person name="Hori S."/>
            <person name="Arai W."/>
            <person name="Tsubouchi T."/>
            <person name="Morono Y."/>
            <person name="Uchiyama I."/>
            <person name="Ito T."/>
            <person name="Fujiyama A."/>
            <person name="Inagaki F."/>
            <person name="Takami H."/>
        </authorList>
    </citation>
    <scope>NUCLEOTIDE SEQUENCE</scope>
    <source>
        <strain evidence="1">Expedition CK06-06</strain>
    </source>
</reference>
<accession>X1RJV7</accession>
<dbReference type="AlphaFoldDB" id="X1RJV7"/>
<name>X1RJV7_9ZZZZ</name>
<comment type="caution">
    <text evidence="1">The sequence shown here is derived from an EMBL/GenBank/DDBJ whole genome shotgun (WGS) entry which is preliminary data.</text>
</comment>
<dbReference type="EMBL" id="BARW01005576">
    <property type="protein sequence ID" value="GAI80918.1"/>
    <property type="molecule type" value="Genomic_DNA"/>
</dbReference>
<evidence type="ECO:0000313" key="1">
    <source>
        <dbReference type="EMBL" id="GAI80918.1"/>
    </source>
</evidence>
<feature type="non-terminal residue" evidence="1">
    <location>
        <position position="164"/>
    </location>
</feature>
<organism evidence="1">
    <name type="scientific">marine sediment metagenome</name>
    <dbReference type="NCBI Taxonomy" id="412755"/>
    <lineage>
        <taxon>unclassified sequences</taxon>
        <taxon>metagenomes</taxon>
        <taxon>ecological metagenomes</taxon>
    </lineage>
</organism>
<protein>
    <submittedName>
        <fullName evidence="1">Uncharacterized protein</fullName>
    </submittedName>
</protein>
<gene>
    <name evidence="1" type="ORF">S12H4_12036</name>
</gene>
<sequence length="164" mass="18830">MNDRVVVNPNFKNNGEFHKSLAARGKGAKDFPNTHTEVEHLGNGKFAASIGIGHRVFFDKADSNKPKKHKLTDERTNGKDYVLIQGAKCCVEVYPYYAKYFDVQHEEVRLYEERWIVQRLFKEPDEWRDVDAYNPQIAVEEYPGPAGDVVKVTVTYDTDYGILT</sequence>